<dbReference type="SUPFAM" id="SSF55347">
    <property type="entry name" value="Glyceraldehyde-3-phosphate dehydrogenase-like, C-terminal domain"/>
    <property type="match status" value="1"/>
</dbReference>
<feature type="domain" description="Gfo/Idh/MocA-like oxidoreductase N-terminal" evidence="3">
    <location>
        <begin position="42"/>
        <end position="162"/>
    </location>
</feature>
<evidence type="ECO:0000259" key="4">
    <source>
        <dbReference type="Pfam" id="PF02894"/>
    </source>
</evidence>
<dbReference type="InterPro" id="IPR000683">
    <property type="entry name" value="Gfo/Idh/MocA-like_OxRdtase_N"/>
</dbReference>
<dbReference type="SUPFAM" id="SSF51735">
    <property type="entry name" value="NAD(P)-binding Rossmann-fold domains"/>
    <property type="match status" value="1"/>
</dbReference>
<dbReference type="PANTHER" id="PTHR42840:SF3">
    <property type="entry name" value="BINDING ROSSMANN FOLD OXIDOREDUCTASE, PUTATIVE (AFU_ORTHOLOGUE AFUA_2G10240)-RELATED"/>
    <property type="match status" value="1"/>
</dbReference>
<dbReference type="Gene3D" id="3.30.360.10">
    <property type="entry name" value="Dihydrodipicolinate Reductase, domain 2"/>
    <property type="match status" value="1"/>
</dbReference>
<evidence type="ECO:0000313" key="6">
    <source>
        <dbReference type="Proteomes" id="UP000277236"/>
    </source>
</evidence>
<reference evidence="5 6" key="1">
    <citation type="submission" date="2018-08" db="EMBL/GenBank/DDBJ databases">
        <title>Recombination of ecologically and evolutionarily significant loci maintains genetic cohesion in the Pseudomonas syringae species complex.</title>
        <authorList>
            <person name="Dillon M."/>
            <person name="Thakur S."/>
            <person name="Almeida R.N.D."/>
            <person name="Weir B.S."/>
            <person name="Guttman D.S."/>
        </authorList>
    </citation>
    <scope>NUCLEOTIDE SEQUENCE [LARGE SCALE GENOMIC DNA]</scope>
    <source>
        <strain evidence="5 6">ICMP 3353</strain>
    </source>
</reference>
<organism evidence="5 6">
    <name type="scientific">Pseudomonas cichorii</name>
    <dbReference type="NCBI Taxonomy" id="36746"/>
    <lineage>
        <taxon>Bacteria</taxon>
        <taxon>Pseudomonadati</taxon>
        <taxon>Pseudomonadota</taxon>
        <taxon>Gammaproteobacteria</taxon>
        <taxon>Pseudomonadales</taxon>
        <taxon>Pseudomonadaceae</taxon>
        <taxon>Pseudomonas</taxon>
    </lineage>
</organism>
<evidence type="ECO:0000256" key="1">
    <source>
        <dbReference type="ARBA" id="ARBA00010928"/>
    </source>
</evidence>
<evidence type="ECO:0000256" key="2">
    <source>
        <dbReference type="ARBA" id="ARBA00023002"/>
    </source>
</evidence>
<keyword evidence="2" id="KW-0560">Oxidoreductase</keyword>
<comment type="caution">
    <text evidence="5">The sequence shown here is derived from an EMBL/GenBank/DDBJ whole genome shotgun (WGS) entry which is preliminary data.</text>
</comment>
<dbReference type="GO" id="GO:0016491">
    <property type="term" value="F:oxidoreductase activity"/>
    <property type="evidence" value="ECO:0007669"/>
    <property type="project" value="UniProtKB-KW"/>
</dbReference>
<proteinExistence type="inferred from homology"/>
<name>A0A3M4M3D7_PSECI</name>
<feature type="domain" description="Gfo/Idh/MocA-like oxidoreductase C-terminal" evidence="4">
    <location>
        <begin position="208"/>
        <end position="369"/>
    </location>
</feature>
<dbReference type="Gene3D" id="3.40.50.720">
    <property type="entry name" value="NAD(P)-binding Rossmann-like Domain"/>
    <property type="match status" value="1"/>
</dbReference>
<dbReference type="GO" id="GO:0000166">
    <property type="term" value="F:nucleotide binding"/>
    <property type="evidence" value="ECO:0007669"/>
    <property type="project" value="InterPro"/>
</dbReference>
<evidence type="ECO:0000259" key="3">
    <source>
        <dbReference type="Pfam" id="PF01408"/>
    </source>
</evidence>
<accession>A0A3M4M3D7</accession>
<dbReference type="InterPro" id="IPR036291">
    <property type="entry name" value="NAD(P)-bd_dom_sf"/>
</dbReference>
<dbReference type="EMBL" id="RBRE01000035">
    <property type="protein sequence ID" value="RMQ47804.1"/>
    <property type="molecule type" value="Genomic_DNA"/>
</dbReference>
<comment type="similarity">
    <text evidence="1">Belongs to the Gfo/Idh/MocA family.</text>
</comment>
<protein>
    <submittedName>
        <fullName evidence="5">Putative dehydrogenase</fullName>
    </submittedName>
</protein>
<dbReference type="Pfam" id="PF01408">
    <property type="entry name" value="GFO_IDH_MocA"/>
    <property type="match status" value="1"/>
</dbReference>
<evidence type="ECO:0000313" key="5">
    <source>
        <dbReference type="EMBL" id="RMQ47804.1"/>
    </source>
</evidence>
<dbReference type="PANTHER" id="PTHR42840">
    <property type="entry name" value="NAD(P)-BINDING ROSSMANN-FOLD SUPERFAMILY PROTEIN-RELATED"/>
    <property type="match status" value="1"/>
</dbReference>
<gene>
    <name evidence="5" type="ORF">ALQ04_05294</name>
</gene>
<dbReference type="Proteomes" id="UP000277236">
    <property type="component" value="Unassembled WGS sequence"/>
</dbReference>
<dbReference type="AlphaFoldDB" id="A0A3M4M3D7"/>
<dbReference type="InterPro" id="IPR004104">
    <property type="entry name" value="Gfo/Idh/MocA-like_OxRdtase_C"/>
</dbReference>
<dbReference type="Pfam" id="PF02894">
    <property type="entry name" value="GFO_IDH_MocA_C"/>
    <property type="match status" value="1"/>
</dbReference>
<sequence>MFIKYQQVNKWHRDCSCSDRAHYLTRSFDYNNKERMHMSKIIRLGLIGAGRMGSFHGQTAALHIPGACLAAIADPTPGQAARLAEKLNVPRVYTDPQQLLDDPEIDGVLIAAPARSHAELVIAAARAGKGIFCEKPMAITLDEADRAIAAAADAQVPLQVGFNRRFARSFRQAHLDVVGGRIGTPQLLRSVTRDPALNNPAGIGQWVIFLETLIHDFDALRYLNPSARAVEVNVMADALVAPAYKDKGLLDTAVVTIRFDNGAIATAEANFQAVYGYDVRGEVFGSAGMLTMGNVAQSELVRYLADGIQADTQRMDTDLLRDAYVAELNHFVDCLRTGEQPLASGEDARAALAIARACIESVQQGKTVRVSGESA</sequence>